<evidence type="ECO:0000313" key="3">
    <source>
        <dbReference type="EMBL" id="KAJ8920335.1"/>
    </source>
</evidence>
<evidence type="ECO:0000259" key="2">
    <source>
        <dbReference type="Pfam" id="PF23069"/>
    </source>
</evidence>
<evidence type="ECO:0000313" key="4">
    <source>
        <dbReference type="Proteomes" id="UP001159042"/>
    </source>
</evidence>
<keyword evidence="1" id="KW-0472">Membrane</keyword>
<dbReference type="Proteomes" id="UP001159042">
    <property type="component" value="Unassembled WGS sequence"/>
</dbReference>
<evidence type="ECO:0000256" key="1">
    <source>
        <dbReference type="SAM" id="Phobius"/>
    </source>
</evidence>
<dbReference type="Pfam" id="PF23069">
    <property type="entry name" value="DUF7042"/>
    <property type="match status" value="1"/>
</dbReference>
<gene>
    <name evidence="3" type="ORF">NQ315_011997</name>
</gene>
<feature type="transmembrane region" description="Helical" evidence="1">
    <location>
        <begin position="180"/>
        <end position="199"/>
    </location>
</feature>
<feature type="domain" description="DUF7042" evidence="2">
    <location>
        <begin position="54"/>
        <end position="151"/>
    </location>
</feature>
<accession>A0AAV8W1C2</accession>
<dbReference type="AlphaFoldDB" id="A0AAV8W1C2"/>
<organism evidence="3 4">
    <name type="scientific">Exocentrus adspersus</name>
    <dbReference type="NCBI Taxonomy" id="1586481"/>
    <lineage>
        <taxon>Eukaryota</taxon>
        <taxon>Metazoa</taxon>
        <taxon>Ecdysozoa</taxon>
        <taxon>Arthropoda</taxon>
        <taxon>Hexapoda</taxon>
        <taxon>Insecta</taxon>
        <taxon>Pterygota</taxon>
        <taxon>Neoptera</taxon>
        <taxon>Endopterygota</taxon>
        <taxon>Coleoptera</taxon>
        <taxon>Polyphaga</taxon>
        <taxon>Cucujiformia</taxon>
        <taxon>Chrysomeloidea</taxon>
        <taxon>Cerambycidae</taxon>
        <taxon>Lamiinae</taxon>
        <taxon>Acanthocinini</taxon>
        <taxon>Exocentrus</taxon>
    </lineage>
</organism>
<dbReference type="EMBL" id="JANEYG010000015">
    <property type="protein sequence ID" value="KAJ8920335.1"/>
    <property type="molecule type" value="Genomic_DNA"/>
</dbReference>
<keyword evidence="1" id="KW-0812">Transmembrane</keyword>
<dbReference type="InterPro" id="IPR055470">
    <property type="entry name" value="DUF7042"/>
</dbReference>
<keyword evidence="4" id="KW-1185">Reference proteome</keyword>
<protein>
    <recommendedName>
        <fullName evidence="2">DUF7042 domain-containing protein</fullName>
    </recommendedName>
</protein>
<reference evidence="3 4" key="1">
    <citation type="journal article" date="2023" name="Insect Mol. Biol.">
        <title>Genome sequencing provides insights into the evolution of gene families encoding plant cell wall-degrading enzymes in longhorned beetles.</title>
        <authorList>
            <person name="Shin N.R."/>
            <person name="Okamura Y."/>
            <person name="Kirsch R."/>
            <person name="Pauchet Y."/>
        </authorList>
    </citation>
    <scope>NUCLEOTIDE SEQUENCE [LARGE SCALE GENOMIC DNA]</scope>
    <source>
        <strain evidence="3">EAD_L_NR</strain>
    </source>
</reference>
<sequence>MGKFEVSNLMRNERGPYMNKYSHLADSFYFDQSYYVNKLSRPGFGDGEHFKRMKRIDQNFDCDSNGYTNLVIGCNNIDTMEFRTDCSAPDFITSYSCHGRWEENGTNFLIATPLGRTSHGARRYCFMYKEQGSGNVMFSTSADSCDRLVKPGQTGELIFNVTTLGKCVETSTCTKPTASLSALLLCLISYCIITVATIIRR</sequence>
<keyword evidence="1" id="KW-1133">Transmembrane helix</keyword>
<proteinExistence type="predicted"/>
<name>A0AAV8W1C2_9CUCU</name>
<dbReference type="PANTHER" id="PTHR22255">
    <property type="entry name" value="LP06548P"/>
    <property type="match status" value="1"/>
</dbReference>
<dbReference type="GO" id="GO:0061909">
    <property type="term" value="P:autophagosome-lysosome fusion"/>
    <property type="evidence" value="ECO:0007669"/>
    <property type="project" value="TreeGrafter"/>
</dbReference>
<comment type="caution">
    <text evidence="3">The sequence shown here is derived from an EMBL/GenBank/DDBJ whole genome shotgun (WGS) entry which is preliminary data.</text>
</comment>
<dbReference type="PANTHER" id="PTHR22255:SF9">
    <property type="entry name" value="LP06548P"/>
    <property type="match status" value="1"/>
</dbReference>